<dbReference type="PROSITE" id="PS50878">
    <property type="entry name" value="RT_POL"/>
    <property type="match status" value="1"/>
</dbReference>
<keyword evidence="3" id="KW-1185">Reference proteome</keyword>
<protein>
    <recommendedName>
        <fullName evidence="1">Reverse transcriptase domain-containing protein</fullName>
    </recommendedName>
</protein>
<dbReference type="InterPro" id="IPR000477">
    <property type="entry name" value="RT_dom"/>
</dbReference>
<sequence>MIPTTVGTAQGSILAPLEYLFYVNDMCNIITEGSVYQFADDTCLVIAHKDLKIAERSMQKNYDLLCKWAHDAGLVINASKTKVVHIRSSHNTYDIQPSIIAHEHQCFHTKNTNCNCISLEVVQQHKYLGLIIDQRFNWEPHVNHVCTKLRALLGKMAILKYKVPFNILRLIYMAMADSIIGYGLSSYGKTYKTHLEKIYKLQKSILKVIVPNKIMLEYKKNKINLFHYCKVLDIYDKLKLQTLIEEDCNKTFLKKKERPTRLRKLSYMPMYTLPRYNNTYGTRIWMYFLPDIVNELPNDLQNLYINSNIHKYKSKIKDFLVKNKTSRNCNILVNC</sequence>
<comment type="caution">
    <text evidence="2">The sequence shown here is derived from an EMBL/GenBank/DDBJ whole genome shotgun (WGS) entry which is preliminary data.</text>
</comment>
<gene>
    <name evidence="2" type="ORF">JYU34_010230</name>
</gene>
<dbReference type="Proteomes" id="UP000823941">
    <property type="component" value="Chromosome 14"/>
</dbReference>
<name>A0ABQ7QHY5_PLUXY</name>
<reference evidence="2 3" key="1">
    <citation type="submission" date="2021-06" db="EMBL/GenBank/DDBJ databases">
        <title>A haploid diamondback moth (Plutella xylostella L.) genome assembly resolves 31 chromosomes and identifies a diamide resistance mutation.</title>
        <authorList>
            <person name="Ward C.M."/>
            <person name="Perry K.D."/>
            <person name="Baker G."/>
            <person name="Powis K."/>
            <person name="Heckel D.G."/>
            <person name="Baxter S.W."/>
        </authorList>
    </citation>
    <scope>NUCLEOTIDE SEQUENCE [LARGE SCALE GENOMIC DNA]</scope>
    <source>
        <strain evidence="2 3">LV</strain>
        <tissue evidence="2">Single pupa</tissue>
    </source>
</reference>
<dbReference type="EMBL" id="JAHIBW010000014">
    <property type="protein sequence ID" value="KAG7304843.1"/>
    <property type="molecule type" value="Genomic_DNA"/>
</dbReference>
<feature type="domain" description="Reverse transcriptase" evidence="1">
    <location>
        <begin position="1"/>
        <end position="132"/>
    </location>
</feature>
<evidence type="ECO:0000313" key="2">
    <source>
        <dbReference type="EMBL" id="KAG7304843.1"/>
    </source>
</evidence>
<dbReference type="SUPFAM" id="SSF56672">
    <property type="entry name" value="DNA/RNA polymerases"/>
    <property type="match status" value="1"/>
</dbReference>
<organism evidence="2 3">
    <name type="scientific">Plutella xylostella</name>
    <name type="common">Diamondback moth</name>
    <name type="synonym">Plutella maculipennis</name>
    <dbReference type="NCBI Taxonomy" id="51655"/>
    <lineage>
        <taxon>Eukaryota</taxon>
        <taxon>Metazoa</taxon>
        <taxon>Ecdysozoa</taxon>
        <taxon>Arthropoda</taxon>
        <taxon>Hexapoda</taxon>
        <taxon>Insecta</taxon>
        <taxon>Pterygota</taxon>
        <taxon>Neoptera</taxon>
        <taxon>Endopterygota</taxon>
        <taxon>Lepidoptera</taxon>
        <taxon>Glossata</taxon>
        <taxon>Ditrysia</taxon>
        <taxon>Yponomeutoidea</taxon>
        <taxon>Plutellidae</taxon>
        <taxon>Plutella</taxon>
    </lineage>
</organism>
<evidence type="ECO:0000259" key="1">
    <source>
        <dbReference type="PROSITE" id="PS50878"/>
    </source>
</evidence>
<dbReference type="PANTHER" id="PTHR33332">
    <property type="entry name" value="REVERSE TRANSCRIPTASE DOMAIN-CONTAINING PROTEIN"/>
    <property type="match status" value="1"/>
</dbReference>
<proteinExistence type="predicted"/>
<accession>A0ABQ7QHY5</accession>
<evidence type="ECO:0000313" key="3">
    <source>
        <dbReference type="Proteomes" id="UP000823941"/>
    </source>
</evidence>
<dbReference type="InterPro" id="IPR043502">
    <property type="entry name" value="DNA/RNA_pol_sf"/>
</dbReference>
<dbReference type="Pfam" id="PF00078">
    <property type="entry name" value="RVT_1"/>
    <property type="match status" value="1"/>
</dbReference>